<dbReference type="GO" id="GO:0051537">
    <property type="term" value="F:2 iron, 2 sulfur cluster binding"/>
    <property type="evidence" value="ECO:0007669"/>
    <property type="project" value="UniProtKB-KW"/>
</dbReference>
<dbReference type="GO" id="GO:0046872">
    <property type="term" value="F:metal ion binding"/>
    <property type="evidence" value="ECO:0007669"/>
    <property type="project" value="UniProtKB-KW"/>
</dbReference>
<dbReference type="RefSeq" id="WP_090873281.1">
    <property type="nucleotide sequence ID" value="NZ_FNYE01000045.1"/>
</dbReference>
<dbReference type="Proteomes" id="UP000198866">
    <property type="component" value="Unassembled WGS sequence"/>
</dbReference>
<dbReference type="OrthoDB" id="9800167at2"/>
<dbReference type="Pfam" id="PF00355">
    <property type="entry name" value="Rieske"/>
    <property type="match status" value="1"/>
</dbReference>
<keyword evidence="7" id="KW-1185">Reference proteome</keyword>
<evidence type="ECO:0000256" key="1">
    <source>
        <dbReference type="ARBA" id="ARBA00022714"/>
    </source>
</evidence>
<dbReference type="InterPro" id="IPR036922">
    <property type="entry name" value="Rieske_2Fe-2S_sf"/>
</dbReference>
<evidence type="ECO:0000313" key="6">
    <source>
        <dbReference type="EMBL" id="SEK09635.1"/>
    </source>
</evidence>
<proteinExistence type="predicted"/>
<dbReference type="STRING" id="667676.SAMN05192539_104525"/>
<dbReference type="AlphaFoldDB" id="A0A1H7EG60"/>
<feature type="domain" description="Rieske" evidence="5">
    <location>
        <begin position="5"/>
        <end position="99"/>
    </location>
</feature>
<dbReference type="EMBL" id="FNYE01000045">
    <property type="protein sequence ID" value="SEK09635.1"/>
    <property type="molecule type" value="Genomic_DNA"/>
</dbReference>
<keyword evidence="4" id="KW-0411">Iron-sulfur</keyword>
<evidence type="ECO:0000313" key="7">
    <source>
        <dbReference type="Proteomes" id="UP000198866"/>
    </source>
</evidence>
<evidence type="ECO:0000256" key="3">
    <source>
        <dbReference type="ARBA" id="ARBA00023004"/>
    </source>
</evidence>
<organism evidence="6 7">
    <name type="scientific">Paraburkholderia diazotrophica</name>
    <dbReference type="NCBI Taxonomy" id="667676"/>
    <lineage>
        <taxon>Bacteria</taxon>
        <taxon>Pseudomonadati</taxon>
        <taxon>Pseudomonadota</taxon>
        <taxon>Betaproteobacteria</taxon>
        <taxon>Burkholderiales</taxon>
        <taxon>Burkholderiaceae</taxon>
        <taxon>Paraburkholderia</taxon>
    </lineage>
</organism>
<evidence type="ECO:0000259" key="5">
    <source>
        <dbReference type="PROSITE" id="PS51296"/>
    </source>
</evidence>
<keyword evidence="6" id="KW-0560">Oxidoreductase</keyword>
<name>A0A1H7EG60_9BURK</name>
<dbReference type="GO" id="GO:0051213">
    <property type="term" value="F:dioxygenase activity"/>
    <property type="evidence" value="ECO:0007669"/>
    <property type="project" value="UniProtKB-KW"/>
</dbReference>
<dbReference type="PANTHER" id="PTHR21496:SF23">
    <property type="entry name" value="3-PHENYLPROPIONATE_CINNAMIC ACID DIOXYGENASE FERREDOXIN SUBUNIT"/>
    <property type="match status" value="1"/>
</dbReference>
<evidence type="ECO:0000256" key="2">
    <source>
        <dbReference type="ARBA" id="ARBA00022723"/>
    </source>
</evidence>
<dbReference type="PROSITE" id="PS51296">
    <property type="entry name" value="RIESKE"/>
    <property type="match status" value="1"/>
</dbReference>
<sequence>MSRQIVVGLADELTPGQRKLAFVDGRSIVLFNVGGAIHAIDNSCPHNGASLASGQLEGRVLRCPAHGLRFDLRTGCTPGTGGLSLTTFPVRTVDGQLVVSLDEPDATTNQEKEGCKV</sequence>
<reference evidence="7" key="1">
    <citation type="submission" date="2016-10" db="EMBL/GenBank/DDBJ databases">
        <authorList>
            <person name="Varghese N."/>
            <person name="Submissions S."/>
        </authorList>
    </citation>
    <scope>NUCLEOTIDE SEQUENCE [LARGE SCALE GENOMIC DNA]</scope>
    <source>
        <strain evidence="7">LMG 26031</strain>
    </source>
</reference>
<evidence type="ECO:0000256" key="4">
    <source>
        <dbReference type="ARBA" id="ARBA00023014"/>
    </source>
</evidence>
<keyword evidence="3" id="KW-0408">Iron</keyword>
<gene>
    <name evidence="6" type="ORF">SAMN05192539_104525</name>
</gene>
<keyword evidence="6" id="KW-0223">Dioxygenase</keyword>
<protein>
    <submittedName>
        <fullName evidence="6">3-phenylpropionate/trans-cinnamate dioxygenase ferredoxin subunit</fullName>
    </submittedName>
</protein>
<keyword evidence="2" id="KW-0479">Metal-binding</keyword>
<accession>A0A1H7EG60</accession>
<dbReference type="PANTHER" id="PTHR21496">
    <property type="entry name" value="FERREDOXIN-RELATED"/>
    <property type="match status" value="1"/>
</dbReference>
<dbReference type="InterPro" id="IPR017941">
    <property type="entry name" value="Rieske_2Fe-2S"/>
</dbReference>
<keyword evidence="1" id="KW-0001">2Fe-2S</keyword>
<dbReference type="SUPFAM" id="SSF50022">
    <property type="entry name" value="ISP domain"/>
    <property type="match status" value="1"/>
</dbReference>
<dbReference type="Gene3D" id="2.102.10.10">
    <property type="entry name" value="Rieske [2Fe-2S] iron-sulphur domain"/>
    <property type="match status" value="1"/>
</dbReference>